<dbReference type="RefSeq" id="WP_250929385.1">
    <property type="nucleotide sequence ID" value="NZ_JAMQBK010000036.1"/>
</dbReference>
<name>A0ABT0U5B7_9BACT</name>
<accession>A0ABT0U5B7</accession>
<comment type="caution">
    <text evidence="1">The sequence shown here is derived from an EMBL/GenBank/DDBJ whole genome shotgun (WGS) entry which is preliminary data.</text>
</comment>
<evidence type="ECO:0000313" key="2">
    <source>
        <dbReference type="Proteomes" id="UP001202961"/>
    </source>
</evidence>
<dbReference type="Proteomes" id="UP001202961">
    <property type="component" value="Unassembled WGS sequence"/>
</dbReference>
<protein>
    <submittedName>
        <fullName evidence="1">Uncharacterized protein</fullName>
    </submittedName>
</protein>
<gene>
    <name evidence="1" type="ORF">NB063_14175</name>
</gene>
<keyword evidence="2" id="KW-1185">Reference proteome</keyword>
<sequence length="256" mass="26553">MLYLSSKILNTAPTSDDYLSPIQKGDLLELPGGRSVAISGIGAVSGASVSVSFDLFENFNVASGVNVNRFPAAGVSPSAGSEVKYSIKRSPVPSTSKILTLPRGMAIDFNYSGIGLGGSQFAPSTNSAITPRSVDLMFNSDGAVTQVIYNTANDRLYPTGMIFFCIGEIDSIASVEGATAADRENLFSADSKLTTNVMSSDSLWLVVNPGSGQVTTVANASVGTIPSDPTDPTATGFGAAMQDARLFTTYSDTVSQ</sequence>
<organism evidence="1 2">
    <name type="scientific">Aporhodopirellula aestuarii</name>
    <dbReference type="NCBI Taxonomy" id="2950107"/>
    <lineage>
        <taxon>Bacteria</taxon>
        <taxon>Pseudomonadati</taxon>
        <taxon>Planctomycetota</taxon>
        <taxon>Planctomycetia</taxon>
        <taxon>Pirellulales</taxon>
        <taxon>Pirellulaceae</taxon>
        <taxon>Aporhodopirellula</taxon>
    </lineage>
</organism>
<proteinExistence type="predicted"/>
<dbReference type="EMBL" id="JAMQBK010000036">
    <property type="protein sequence ID" value="MCM2371755.1"/>
    <property type="molecule type" value="Genomic_DNA"/>
</dbReference>
<reference evidence="1 2" key="1">
    <citation type="journal article" date="2022" name="Syst. Appl. Microbiol.">
        <title>Rhodopirellula aestuarii sp. nov., a novel member of the genus Rhodopirellula isolated from brackish sediments collected in the Tagus River estuary, Portugal.</title>
        <authorList>
            <person name="Vitorino I.R."/>
            <person name="Klimek D."/>
            <person name="Calusinska M."/>
            <person name="Lobo-da-Cunha A."/>
            <person name="Vasconcelos V."/>
            <person name="Lage O.M."/>
        </authorList>
    </citation>
    <scope>NUCLEOTIDE SEQUENCE [LARGE SCALE GENOMIC DNA]</scope>
    <source>
        <strain evidence="1 2">ICT_H3.1</strain>
    </source>
</reference>
<evidence type="ECO:0000313" key="1">
    <source>
        <dbReference type="EMBL" id="MCM2371755.1"/>
    </source>
</evidence>